<keyword evidence="10 11" id="KW-0119">Carbohydrate metabolism</keyword>
<feature type="binding site" evidence="13">
    <location>
        <position position="254"/>
    </location>
    <ligand>
        <name>beta-D-galactose</name>
        <dbReference type="ChEBI" id="CHEBI:27667"/>
    </ligand>
</feature>
<organism evidence="15 16">
    <name type="scientific">Sphingobacterium yanglingense</name>
    <dbReference type="NCBI Taxonomy" id="1437280"/>
    <lineage>
        <taxon>Bacteria</taxon>
        <taxon>Pseudomonadati</taxon>
        <taxon>Bacteroidota</taxon>
        <taxon>Sphingobacteriia</taxon>
        <taxon>Sphingobacteriales</taxon>
        <taxon>Sphingobacteriaceae</taxon>
        <taxon>Sphingobacterium</taxon>
    </lineage>
</organism>
<comment type="similarity">
    <text evidence="4 11">Belongs to the aldose epimerase family.</text>
</comment>
<evidence type="ECO:0000256" key="13">
    <source>
        <dbReference type="PIRSR" id="PIRSR005096-2"/>
    </source>
</evidence>
<dbReference type="CDD" id="cd09019">
    <property type="entry name" value="galactose_mutarotase_like"/>
    <property type="match status" value="1"/>
</dbReference>
<dbReference type="InterPro" id="IPR014718">
    <property type="entry name" value="GH-type_carb-bd"/>
</dbReference>
<keyword evidence="8" id="KW-0106">Calcium</keyword>
<dbReference type="PANTHER" id="PTHR10091">
    <property type="entry name" value="ALDOSE-1-EPIMERASE"/>
    <property type="match status" value="1"/>
</dbReference>
<dbReference type="Pfam" id="PF01263">
    <property type="entry name" value="Aldose_epim"/>
    <property type="match status" value="1"/>
</dbReference>
<evidence type="ECO:0000256" key="9">
    <source>
        <dbReference type="ARBA" id="ARBA00023235"/>
    </source>
</evidence>
<evidence type="ECO:0000313" key="15">
    <source>
        <dbReference type="EMBL" id="TDQ82588.1"/>
    </source>
</evidence>
<dbReference type="EMBL" id="SNYV01000002">
    <property type="protein sequence ID" value="TDQ82588.1"/>
    <property type="molecule type" value="Genomic_DNA"/>
</dbReference>
<dbReference type="InterPro" id="IPR015443">
    <property type="entry name" value="Aldose_1-epimerase"/>
</dbReference>
<name>A0A4V3DEQ5_9SPHI</name>
<dbReference type="PROSITE" id="PS00545">
    <property type="entry name" value="ALDOSE_1_EPIMERASE"/>
    <property type="match status" value="1"/>
</dbReference>
<dbReference type="NCBIfam" id="NF008277">
    <property type="entry name" value="PRK11055.1"/>
    <property type="match status" value="1"/>
</dbReference>
<comment type="catalytic activity">
    <reaction evidence="1 11">
        <text>alpha-D-glucose = beta-D-glucose</text>
        <dbReference type="Rhea" id="RHEA:10264"/>
        <dbReference type="ChEBI" id="CHEBI:15903"/>
        <dbReference type="ChEBI" id="CHEBI:17925"/>
        <dbReference type="EC" id="5.1.3.3"/>
    </reaction>
</comment>
<reference evidence="15 16" key="1">
    <citation type="submission" date="2019-03" db="EMBL/GenBank/DDBJ databases">
        <title>Genomic Encyclopedia of Archaeal and Bacterial Type Strains, Phase II (KMG-II): from individual species to whole genera.</title>
        <authorList>
            <person name="Goeker M."/>
        </authorList>
    </citation>
    <scope>NUCLEOTIDE SEQUENCE [LARGE SCALE GENOMIC DNA]</scope>
    <source>
        <strain evidence="15 16">DSM 28353</strain>
    </source>
</reference>
<evidence type="ECO:0000256" key="14">
    <source>
        <dbReference type="PIRSR" id="PIRSR005096-3"/>
    </source>
</evidence>
<evidence type="ECO:0000256" key="4">
    <source>
        <dbReference type="ARBA" id="ARBA00006206"/>
    </source>
</evidence>
<dbReference type="PIRSF" id="PIRSF005096">
    <property type="entry name" value="GALM"/>
    <property type="match status" value="1"/>
</dbReference>
<protein>
    <recommendedName>
        <fullName evidence="7 11">Aldose 1-epimerase</fullName>
        <ecNumber evidence="6 11">5.1.3.3</ecNumber>
    </recommendedName>
</protein>
<feature type="active site" description="Proton acceptor" evidence="12">
    <location>
        <position position="316"/>
    </location>
</feature>
<evidence type="ECO:0000256" key="6">
    <source>
        <dbReference type="ARBA" id="ARBA00013185"/>
    </source>
</evidence>
<dbReference type="Proteomes" id="UP000295292">
    <property type="component" value="Unassembled WGS sequence"/>
</dbReference>
<dbReference type="OrthoDB" id="9779408at2"/>
<dbReference type="GO" id="GO:0004034">
    <property type="term" value="F:aldose 1-epimerase activity"/>
    <property type="evidence" value="ECO:0007669"/>
    <property type="project" value="UniProtKB-EC"/>
</dbReference>
<evidence type="ECO:0000256" key="7">
    <source>
        <dbReference type="ARBA" id="ARBA00014165"/>
    </source>
</evidence>
<keyword evidence="16" id="KW-1185">Reference proteome</keyword>
<keyword evidence="9 11" id="KW-0413">Isomerase</keyword>
<dbReference type="UniPathway" id="UPA00242"/>
<evidence type="ECO:0000256" key="2">
    <source>
        <dbReference type="ARBA" id="ARBA00001913"/>
    </source>
</evidence>
<evidence type="ECO:0000256" key="3">
    <source>
        <dbReference type="ARBA" id="ARBA00005028"/>
    </source>
</evidence>
<proteinExistence type="inferred from homology"/>
<comment type="cofactor">
    <cofactor evidence="2">
        <name>Ca(2+)</name>
        <dbReference type="ChEBI" id="CHEBI:29108"/>
    </cofactor>
</comment>
<accession>A0A4V3DEQ5</accession>
<comment type="subunit">
    <text evidence="5">Monomer.</text>
</comment>
<dbReference type="RefSeq" id="WP_133582590.1">
    <property type="nucleotide sequence ID" value="NZ_SNYV01000002.1"/>
</dbReference>
<evidence type="ECO:0000313" key="16">
    <source>
        <dbReference type="Proteomes" id="UP000295292"/>
    </source>
</evidence>
<dbReference type="InterPro" id="IPR047215">
    <property type="entry name" value="Galactose_mutarotase-like"/>
</dbReference>
<dbReference type="SUPFAM" id="SSF74650">
    <property type="entry name" value="Galactose mutarotase-like"/>
    <property type="match status" value="1"/>
</dbReference>
<dbReference type="AlphaFoldDB" id="A0A4V3DEQ5"/>
<evidence type="ECO:0000256" key="12">
    <source>
        <dbReference type="PIRSR" id="PIRSR005096-1"/>
    </source>
</evidence>
<evidence type="ECO:0000256" key="5">
    <source>
        <dbReference type="ARBA" id="ARBA00011245"/>
    </source>
</evidence>
<comment type="pathway">
    <text evidence="3 11">Carbohydrate metabolism; hexose metabolism.</text>
</comment>
<gene>
    <name evidence="15" type="ORF">CLV99_0163</name>
</gene>
<evidence type="ECO:0000256" key="1">
    <source>
        <dbReference type="ARBA" id="ARBA00001614"/>
    </source>
</evidence>
<dbReference type="GO" id="GO:0033499">
    <property type="term" value="P:galactose catabolic process via UDP-galactose, Leloir pathway"/>
    <property type="evidence" value="ECO:0007669"/>
    <property type="project" value="TreeGrafter"/>
</dbReference>
<dbReference type="GO" id="GO:0006006">
    <property type="term" value="P:glucose metabolic process"/>
    <property type="evidence" value="ECO:0007669"/>
    <property type="project" value="TreeGrafter"/>
</dbReference>
<dbReference type="GO" id="GO:0030246">
    <property type="term" value="F:carbohydrate binding"/>
    <property type="evidence" value="ECO:0007669"/>
    <property type="project" value="InterPro"/>
</dbReference>
<sequence>MTIYTLPDTKAFESCLNNKNTHLLTLANRAGMQIALSDYGARLVSVLVPNKQGTLVDVVLGFNSIDEYVHAREQYHGATIGRFANRIAAGHFHLGGASFPLAQNNAENSLHGGPEGFHRKVWDRQVSLKKQVDFYYVSPNGEEGFPGTLNTCVSYELTNENEIKIDFRATTDKTTVVNLTNHAYFNLNGEGNGDVLNHFIEIPSTHFIPIDDKQIPTGGLLPVEDTAFDFRKAKKIAQGINTPVDQIRYATGYDHGFVNESPISSPAATAYSEESGILLEVFTDQPSIHLYTGNFLADDQGKSGNRYLKHGGFCFEAQHYPDSPNQSHFPTVILNPGEEFKQTIIYKFSIKK</sequence>
<dbReference type="EC" id="5.1.3.3" evidence="6 11"/>
<feature type="binding site" evidence="14">
    <location>
        <begin position="182"/>
        <end position="184"/>
    </location>
    <ligand>
        <name>beta-D-galactose</name>
        <dbReference type="ChEBI" id="CHEBI:27667"/>
    </ligand>
</feature>
<comment type="caution">
    <text evidence="15">The sequence shown here is derived from an EMBL/GenBank/DDBJ whole genome shotgun (WGS) entry which is preliminary data.</text>
</comment>
<dbReference type="InterPro" id="IPR018052">
    <property type="entry name" value="Ald1_epimerase_CS"/>
</dbReference>
<dbReference type="InterPro" id="IPR008183">
    <property type="entry name" value="Aldose_1/G6P_1-epimerase"/>
</dbReference>
<feature type="active site" description="Proton donor" evidence="12">
    <location>
        <position position="182"/>
    </location>
</feature>
<evidence type="ECO:0000256" key="8">
    <source>
        <dbReference type="ARBA" id="ARBA00022837"/>
    </source>
</evidence>
<evidence type="ECO:0000256" key="10">
    <source>
        <dbReference type="ARBA" id="ARBA00023277"/>
    </source>
</evidence>
<dbReference type="Gene3D" id="2.70.98.10">
    <property type="match status" value="1"/>
</dbReference>
<evidence type="ECO:0000256" key="11">
    <source>
        <dbReference type="PIRNR" id="PIRNR005096"/>
    </source>
</evidence>
<dbReference type="PANTHER" id="PTHR10091:SF0">
    <property type="entry name" value="GALACTOSE MUTAROTASE"/>
    <property type="match status" value="1"/>
</dbReference>
<dbReference type="InterPro" id="IPR011013">
    <property type="entry name" value="Gal_mutarotase_sf_dom"/>
</dbReference>
<feature type="binding site" evidence="14">
    <location>
        <begin position="85"/>
        <end position="86"/>
    </location>
    <ligand>
        <name>beta-D-galactose</name>
        <dbReference type="ChEBI" id="CHEBI:27667"/>
    </ligand>
</feature>